<feature type="region of interest" description="Disordered" evidence="1">
    <location>
        <begin position="1"/>
        <end position="25"/>
    </location>
</feature>
<evidence type="ECO:0000313" key="3">
    <source>
        <dbReference type="Proteomes" id="UP001523216"/>
    </source>
</evidence>
<name>A0ABT0YB02_9ACTN</name>
<dbReference type="InterPro" id="IPR015424">
    <property type="entry name" value="PyrdxlP-dep_Trfase"/>
</dbReference>
<evidence type="ECO:0000313" key="2">
    <source>
        <dbReference type="EMBL" id="MCM4083229.1"/>
    </source>
</evidence>
<accession>A0ABT0YB02</accession>
<keyword evidence="3" id="KW-1185">Reference proteome</keyword>
<evidence type="ECO:0008006" key="4">
    <source>
        <dbReference type="Google" id="ProtNLM"/>
    </source>
</evidence>
<organism evidence="2 3">
    <name type="scientific">Paractinoplanes hotanensis</name>
    <dbReference type="NCBI Taxonomy" id="2906497"/>
    <lineage>
        <taxon>Bacteria</taxon>
        <taxon>Bacillati</taxon>
        <taxon>Actinomycetota</taxon>
        <taxon>Actinomycetes</taxon>
        <taxon>Micromonosporales</taxon>
        <taxon>Micromonosporaceae</taxon>
        <taxon>Paractinoplanes</taxon>
    </lineage>
</organism>
<feature type="non-terminal residue" evidence="2">
    <location>
        <position position="1"/>
    </location>
</feature>
<dbReference type="SUPFAM" id="SSF53383">
    <property type="entry name" value="PLP-dependent transferases"/>
    <property type="match status" value="1"/>
</dbReference>
<proteinExistence type="predicted"/>
<gene>
    <name evidence="2" type="ORF">LXN57_37340</name>
</gene>
<sequence length="134" mass="13130">RPEPPVAAADPGAPHAAAGPDAAVADGPKTVVTTVSVAGAGPETLVTTAGHDNSVATAGPEVPVPPAGVLSVLAPGPEAALAWADDCRDRGVAVGCFRPPSTPDGSSRLRLTLNAGISEPDFARALDVIVECAP</sequence>
<dbReference type="InterPro" id="IPR015422">
    <property type="entry name" value="PyrdxlP-dep_Trfase_small"/>
</dbReference>
<dbReference type="Proteomes" id="UP001523216">
    <property type="component" value="Unassembled WGS sequence"/>
</dbReference>
<dbReference type="Gene3D" id="3.90.1150.10">
    <property type="entry name" value="Aspartate Aminotransferase, domain 1"/>
    <property type="match status" value="1"/>
</dbReference>
<comment type="caution">
    <text evidence="2">The sequence shown here is derived from an EMBL/GenBank/DDBJ whole genome shotgun (WGS) entry which is preliminary data.</text>
</comment>
<evidence type="ECO:0000256" key="1">
    <source>
        <dbReference type="SAM" id="MobiDB-lite"/>
    </source>
</evidence>
<dbReference type="EMBL" id="JAMQOL010000057">
    <property type="protein sequence ID" value="MCM4083229.1"/>
    <property type="molecule type" value="Genomic_DNA"/>
</dbReference>
<reference evidence="2 3" key="1">
    <citation type="submission" date="2022-06" db="EMBL/GenBank/DDBJ databases">
        <title>Actinoplanes abujensis sp. nov., isolated from Nigerian arid soil.</title>
        <authorList>
            <person name="Ding P."/>
        </authorList>
    </citation>
    <scope>NUCLEOTIDE SEQUENCE [LARGE SCALE GENOMIC DNA]</scope>
    <source>
        <strain evidence="3">TRM88002</strain>
    </source>
</reference>
<protein>
    <recommendedName>
        <fullName evidence="4">8-amino-7-oxononanoate synthase</fullName>
    </recommendedName>
</protein>